<feature type="domain" description="DNA ligase D 3'-phosphoesterase" evidence="1">
    <location>
        <begin position="11"/>
        <end position="66"/>
    </location>
</feature>
<proteinExistence type="predicted"/>
<dbReference type="GO" id="GO:0003910">
    <property type="term" value="F:DNA ligase (ATP) activity"/>
    <property type="evidence" value="ECO:0007669"/>
    <property type="project" value="UniProtKB-EC"/>
</dbReference>
<evidence type="ECO:0000259" key="1">
    <source>
        <dbReference type="Pfam" id="PF13298"/>
    </source>
</evidence>
<keyword evidence="2" id="KW-0436">Ligase</keyword>
<accession>A0A6J4NA45</accession>
<dbReference type="AlphaFoldDB" id="A0A6J4NA45"/>
<organism evidence="2">
    <name type="scientific">uncultured Nocardioides sp</name>
    <dbReference type="NCBI Taxonomy" id="198441"/>
    <lineage>
        <taxon>Bacteria</taxon>
        <taxon>Bacillati</taxon>
        <taxon>Actinomycetota</taxon>
        <taxon>Actinomycetes</taxon>
        <taxon>Propionibacteriales</taxon>
        <taxon>Nocardioidaceae</taxon>
        <taxon>Nocardioides</taxon>
        <taxon>environmental samples</taxon>
    </lineage>
</organism>
<dbReference type="InterPro" id="IPR014144">
    <property type="entry name" value="LigD_PE_domain"/>
</dbReference>
<protein>
    <submittedName>
        <fullName evidence="2">DNA_ligase_IV_Ku-like</fullName>
        <ecNumber evidence="2">6.5.1.1</ecNumber>
    </submittedName>
</protein>
<name>A0A6J4NA45_9ACTN</name>
<dbReference type="PANTHER" id="PTHR39465">
    <property type="entry name" value="DNA LIGASE D, 3'-PHOSPHOESTERASE DOMAIN"/>
    <property type="match status" value="1"/>
</dbReference>
<reference evidence="2" key="1">
    <citation type="submission" date="2020-02" db="EMBL/GenBank/DDBJ databases">
        <authorList>
            <person name="Meier V. D."/>
        </authorList>
    </citation>
    <scope>NUCLEOTIDE SEQUENCE</scope>
    <source>
        <strain evidence="2">AVDCRST_MAG06</strain>
    </source>
</reference>
<dbReference type="EMBL" id="CADCUP010000071">
    <property type="protein sequence ID" value="CAA9382346.1"/>
    <property type="molecule type" value="Genomic_DNA"/>
</dbReference>
<evidence type="ECO:0000313" key="2">
    <source>
        <dbReference type="EMBL" id="CAA9382346.1"/>
    </source>
</evidence>
<dbReference type="PANTHER" id="PTHR39465:SF1">
    <property type="entry name" value="DNA LIGASE D 3'-PHOSPHOESTERASE DOMAIN-CONTAINING PROTEIN"/>
    <property type="match status" value="1"/>
</dbReference>
<dbReference type="EC" id="6.5.1.1" evidence="2"/>
<gene>
    <name evidence="2" type="ORF">AVDCRST_MAG06-1048</name>
</gene>
<dbReference type="Pfam" id="PF13298">
    <property type="entry name" value="LigD_N"/>
    <property type="match status" value="1"/>
</dbReference>
<dbReference type="RefSeq" id="WP_295657504.1">
    <property type="nucleotide sequence ID" value="NZ_CADCUP010000071.1"/>
</dbReference>
<sequence length="118" mass="13654">MVPSRPAFVLHDHRRPSPHFDLRLEEDGVLRSWAVPRGLPTSSREDRLAIAVGDHDLDHLTYEDEHKSIADIGWWEDLGRTPKRRLLVLHGREASVRYALIDTGRDWLVHRTKDQPAP</sequence>